<reference evidence="1" key="2">
    <citation type="submission" date="2021-01" db="EMBL/GenBank/DDBJ databases">
        <authorList>
            <person name="Schikora-Tamarit M.A."/>
        </authorList>
    </citation>
    <scope>NUCLEOTIDE SEQUENCE</scope>
    <source>
        <strain evidence="1">CBS2887</strain>
    </source>
</reference>
<accession>A0A9P8PVE1</accession>
<dbReference type="AlphaFoldDB" id="A0A9P8PVE1"/>
<protein>
    <submittedName>
        <fullName evidence="1">Uncharacterized protein</fullName>
    </submittedName>
</protein>
<name>A0A9P8PVE1_WICPI</name>
<organism evidence="1 2">
    <name type="scientific">Wickerhamomyces pijperi</name>
    <name type="common">Yeast</name>
    <name type="synonym">Pichia pijperi</name>
    <dbReference type="NCBI Taxonomy" id="599730"/>
    <lineage>
        <taxon>Eukaryota</taxon>
        <taxon>Fungi</taxon>
        <taxon>Dikarya</taxon>
        <taxon>Ascomycota</taxon>
        <taxon>Saccharomycotina</taxon>
        <taxon>Saccharomycetes</taxon>
        <taxon>Phaffomycetales</taxon>
        <taxon>Wickerhamomycetaceae</taxon>
        <taxon>Wickerhamomyces</taxon>
    </lineage>
</organism>
<dbReference type="EMBL" id="JAEUBG010005022">
    <property type="protein sequence ID" value="KAH3679127.1"/>
    <property type="molecule type" value="Genomic_DNA"/>
</dbReference>
<sequence>MLAVATRSADTLISVSDSFPTIFLIPAGPASVGSVKSSIEEAGFKNIESSELELALALEELVEGGVIVLVLEVGLLSGISVGGAVEVGEGNWLLLRSTCGKLVYEPCFERGMYISPFGKV</sequence>
<gene>
    <name evidence="1" type="ORF">WICPIJ_008735</name>
</gene>
<dbReference type="Proteomes" id="UP000774326">
    <property type="component" value="Unassembled WGS sequence"/>
</dbReference>
<proteinExistence type="predicted"/>
<comment type="caution">
    <text evidence="1">The sequence shown here is derived from an EMBL/GenBank/DDBJ whole genome shotgun (WGS) entry which is preliminary data.</text>
</comment>
<evidence type="ECO:0000313" key="2">
    <source>
        <dbReference type="Proteomes" id="UP000774326"/>
    </source>
</evidence>
<reference evidence="1" key="1">
    <citation type="journal article" date="2021" name="Open Biol.">
        <title>Shared evolutionary footprints suggest mitochondrial oxidative damage underlies multiple complex I losses in fungi.</title>
        <authorList>
            <person name="Schikora-Tamarit M.A."/>
            <person name="Marcet-Houben M."/>
            <person name="Nosek J."/>
            <person name="Gabaldon T."/>
        </authorList>
    </citation>
    <scope>NUCLEOTIDE SEQUENCE</scope>
    <source>
        <strain evidence="1">CBS2887</strain>
    </source>
</reference>
<evidence type="ECO:0000313" key="1">
    <source>
        <dbReference type="EMBL" id="KAH3679127.1"/>
    </source>
</evidence>
<keyword evidence="2" id="KW-1185">Reference proteome</keyword>